<name>A0A843VDR6_COLES</name>
<dbReference type="InterPro" id="IPR019999">
    <property type="entry name" value="Anth_synth_I-like"/>
</dbReference>
<dbReference type="EMBL" id="NMUH01001356">
    <property type="protein sequence ID" value="MQL91574.1"/>
    <property type="molecule type" value="Genomic_DNA"/>
</dbReference>
<dbReference type="OrthoDB" id="1930108at2759"/>
<feature type="domain" description="Anthranilate synthase component I N-terminal" evidence="1">
    <location>
        <begin position="8"/>
        <end position="44"/>
    </location>
</feature>
<dbReference type="SUPFAM" id="SSF56322">
    <property type="entry name" value="ADC synthase"/>
    <property type="match status" value="1"/>
</dbReference>
<evidence type="ECO:0000313" key="3">
    <source>
        <dbReference type="Proteomes" id="UP000652761"/>
    </source>
</evidence>
<evidence type="ECO:0000313" key="2">
    <source>
        <dbReference type="EMBL" id="MQL91574.1"/>
    </source>
</evidence>
<protein>
    <recommendedName>
        <fullName evidence="1">Anthranilate synthase component I N-terminal domain-containing protein</fullName>
    </recommendedName>
</protein>
<dbReference type="PANTHER" id="PTHR11236:SF9">
    <property type="entry name" value="ANTHRANILATE SYNTHASE COMPONENT 1"/>
    <property type="match status" value="1"/>
</dbReference>
<keyword evidence="3" id="KW-1185">Reference proteome</keyword>
<dbReference type="Proteomes" id="UP000652761">
    <property type="component" value="Unassembled WGS sequence"/>
</dbReference>
<dbReference type="PANTHER" id="PTHR11236">
    <property type="entry name" value="AMINOBENZOATE/ANTHRANILATE SYNTHASE"/>
    <property type="match status" value="1"/>
</dbReference>
<dbReference type="InterPro" id="IPR006805">
    <property type="entry name" value="Anth_synth_I_N"/>
</dbReference>
<accession>A0A843VDR6</accession>
<dbReference type="GO" id="GO:0000162">
    <property type="term" value="P:L-tryptophan biosynthetic process"/>
    <property type="evidence" value="ECO:0007669"/>
    <property type="project" value="TreeGrafter"/>
</dbReference>
<sequence length="132" mass="15715">MRYLEKKKLPFSKVPEDDKNLQDVHLGLYNDVIVFDHVEKKAYVIHWVRVDHYPSIEMAYCDGKDRLDILLSRMVFQNGYHDDPYAKELNLRDWSMLTCTCSLILHLKLKYHDTGKECLPQVGQWNMMNKIL</sequence>
<dbReference type="Gene3D" id="3.60.120.10">
    <property type="entry name" value="Anthranilate synthase"/>
    <property type="match status" value="1"/>
</dbReference>
<comment type="caution">
    <text evidence="2">The sequence shown here is derived from an EMBL/GenBank/DDBJ whole genome shotgun (WGS) entry which is preliminary data.</text>
</comment>
<dbReference type="InterPro" id="IPR005801">
    <property type="entry name" value="ADC_synthase"/>
</dbReference>
<dbReference type="Pfam" id="PF04715">
    <property type="entry name" value="Anth_synt_I_N"/>
    <property type="match status" value="1"/>
</dbReference>
<reference evidence="2" key="1">
    <citation type="submission" date="2017-07" db="EMBL/GenBank/DDBJ databases">
        <title>Taro Niue Genome Assembly and Annotation.</title>
        <authorList>
            <person name="Atibalentja N."/>
            <person name="Keating K."/>
            <person name="Fields C.J."/>
        </authorList>
    </citation>
    <scope>NUCLEOTIDE SEQUENCE</scope>
    <source>
        <strain evidence="2">Niue_2</strain>
        <tissue evidence="2">Leaf</tissue>
    </source>
</reference>
<evidence type="ECO:0000259" key="1">
    <source>
        <dbReference type="Pfam" id="PF04715"/>
    </source>
</evidence>
<organism evidence="2 3">
    <name type="scientific">Colocasia esculenta</name>
    <name type="common">Wild taro</name>
    <name type="synonym">Arum esculentum</name>
    <dbReference type="NCBI Taxonomy" id="4460"/>
    <lineage>
        <taxon>Eukaryota</taxon>
        <taxon>Viridiplantae</taxon>
        <taxon>Streptophyta</taxon>
        <taxon>Embryophyta</taxon>
        <taxon>Tracheophyta</taxon>
        <taxon>Spermatophyta</taxon>
        <taxon>Magnoliopsida</taxon>
        <taxon>Liliopsida</taxon>
        <taxon>Araceae</taxon>
        <taxon>Aroideae</taxon>
        <taxon>Colocasieae</taxon>
        <taxon>Colocasia</taxon>
    </lineage>
</organism>
<dbReference type="AlphaFoldDB" id="A0A843VDR6"/>
<proteinExistence type="predicted"/>
<gene>
    <name evidence="2" type="ORF">Taro_024188</name>
</gene>